<dbReference type="PANTHER" id="PTHR10285">
    <property type="entry name" value="URIDINE KINASE"/>
    <property type="match status" value="1"/>
</dbReference>
<dbReference type="FunFam" id="3.40.50.300:FF:001691">
    <property type="entry name" value="Probable ATP-dependent kinase TDA10"/>
    <property type="match status" value="1"/>
</dbReference>
<evidence type="ECO:0000256" key="9">
    <source>
        <dbReference type="ARBA" id="ARBA00061312"/>
    </source>
</evidence>
<dbReference type="Proteomes" id="UP001280581">
    <property type="component" value="Unassembled WGS sequence"/>
</dbReference>
<keyword evidence="4" id="KW-0808">Transferase</keyword>
<gene>
    <name evidence="10" type="ORF">GRF29_96g881830</name>
</gene>
<keyword evidence="3" id="KW-0963">Cytoplasm</keyword>
<evidence type="ECO:0000256" key="1">
    <source>
        <dbReference type="ARBA" id="ARBA00004123"/>
    </source>
</evidence>
<comment type="subcellular location">
    <subcellularLocation>
        <location evidence="2">Cytoplasm</location>
    </subcellularLocation>
    <subcellularLocation>
        <location evidence="1">Nucleus</location>
    </subcellularLocation>
</comment>
<evidence type="ECO:0000256" key="3">
    <source>
        <dbReference type="ARBA" id="ARBA00022490"/>
    </source>
</evidence>
<dbReference type="GO" id="GO:0005524">
    <property type="term" value="F:ATP binding"/>
    <property type="evidence" value="ECO:0007669"/>
    <property type="project" value="UniProtKB-KW"/>
</dbReference>
<sequence length="305" mass="34711">MASLDQTVERVLRLLVPKFRLHREQTPRPIVLGITGLQGSGKSTWAAKVVELLAAQHDLHAITVSLDDFYHTHDNLVAHRDLHPGNKLYRTRGQPGTHDQHLAHDTLRALRSWPEHAAQPVDIPLFDKSSFQGEGDRAPRPTWPRCSSKPDVVVFEGWCLGFRALDPSVLQSKHAAAISSPPDPSPDCILTLPDHDLSHLQLVNRYLSEYNDSFMGPHHFDFFLHLDTDILRNVYRWRLQQEHAMWKVKGAGMTDDQVRAFVRGYMPAYELYLDRLRAGFFDTARGNHVSLIMDSDRVVKSIVVI</sequence>
<evidence type="ECO:0000256" key="2">
    <source>
        <dbReference type="ARBA" id="ARBA00004496"/>
    </source>
</evidence>
<dbReference type="GO" id="GO:0005737">
    <property type="term" value="C:cytoplasm"/>
    <property type="evidence" value="ECO:0007669"/>
    <property type="project" value="UniProtKB-SubCell"/>
</dbReference>
<reference evidence="10 11" key="1">
    <citation type="submission" date="2021-02" db="EMBL/GenBank/DDBJ databases">
        <title>Genome assembly of Pseudopithomyces chartarum.</title>
        <authorList>
            <person name="Jauregui R."/>
            <person name="Singh J."/>
            <person name="Voisey C."/>
        </authorList>
    </citation>
    <scope>NUCLEOTIDE SEQUENCE [LARGE SCALE GENOMIC DNA]</scope>
    <source>
        <strain evidence="10 11">AGR01</strain>
    </source>
</reference>
<keyword evidence="11" id="KW-1185">Reference proteome</keyword>
<evidence type="ECO:0000313" key="11">
    <source>
        <dbReference type="Proteomes" id="UP001280581"/>
    </source>
</evidence>
<evidence type="ECO:0000256" key="6">
    <source>
        <dbReference type="ARBA" id="ARBA00022777"/>
    </source>
</evidence>
<keyword evidence="5" id="KW-0547">Nucleotide-binding</keyword>
<dbReference type="GO" id="GO:0016301">
    <property type="term" value="F:kinase activity"/>
    <property type="evidence" value="ECO:0007669"/>
    <property type="project" value="UniProtKB-KW"/>
</dbReference>
<evidence type="ECO:0000256" key="4">
    <source>
        <dbReference type="ARBA" id="ARBA00022679"/>
    </source>
</evidence>
<comment type="caution">
    <text evidence="10">The sequence shown here is derived from an EMBL/GenBank/DDBJ whole genome shotgun (WGS) entry which is preliminary data.</text>
</comment>
<comment type="similarity">
    <text evidence="9">Belongs to the GLYK kinase family.</text>
</comment>
<dbReference type="AlphaFoldDB" id="A0AAN6LW72"/>
<evidence type="ECO:0000256" key="5">
    <source>
        <dbReference type="ARBA" id="ARBA00022741"/>
    </source>
</evidence>
<protein>
    <recommendedName>
        <fullName evidence="12">P-loop containing nucleoside triphosphate hydrolase protein</fullName>
    </recommendedName>
</protein>
<name>A0AAN6LW72_9PLEO</name>
<keyword evidence="7" id="KW-0067">ATP-binding</keyword>
<accession>A0AAN6LW72</accession>
<evidence type="ECO:0000313" key="10">
    <source>
        <dbReference type="EMBL" id="KAK3207913.1"/>
    </source>
</evidence>
<proteinExistence type="inferred from homology"/>
<dbReference type="InterPro" id="IPR027417">
    <property type="entry name" value="P-loop_NTPase"/>
</dbReference>
<evidence type="ECO:0000256" key="7">
    <source>
        <dbReference type="ARBA" id="ARBA00022840"/>
    </source>
</evidence>
<evidence type="ECO:0008006" key="12">
    <source>
        <dbReference type="Google" id="ProtNLM"/>
    </source>
</evidence>
<dbReference type="SUPFAM" id="SSF52540">
    <property type="entry name" value="P-loop containing nucleoside triphosphate hydrolases"/>
    <property type="match status" value="1"/>
</dbReference>
<dbReference type="Gene3D" id="3.40.50.300">
    <property type="entry name" value="P-loop containing nucleotide triphosphate hydrolases"/>
    <property type="match status" value="1"/>
</dbReference>
<keyword evidence="6" id="KW-0418">Kinase</keyword>
<dbReference type="GO" id="GO:0005634">
    <property type="term" value="C:nucleus"/>
    <property type="evidence" value="ECO:0007669"/>
    <property type="project" value="UniProtKB-SubCell"/>
</dbReference>
<dbReference type="EMBL" id="WVTA01000008">
    <property type="protein sequence ID" value="KAK3207913.1"/>
    <property type="molecule type" value="Genomic_DNA"/>
</dbReference>
<evidence type="ECO:0000256" key="8">
    <source>
        <dbReference type="ARBA" id="ARBA00023242"/>
    </source>
</evidence>
<keyword evidence="8" id="KW-0539">Nucleus</keyword>
<organism evidence="10 11">
    <name type="scientific">Pseudopithomyces chartarum</name>
    <dbReference type="NCBI Taxonomy" id="1892770"/>
    <lineage>
        <taxon>Eukaryota</taxon>
        <taxon>Fungi</taxon>
        <taxon>Dikarya</taxon>
        <taxon>Ascomycota</taxon>
        <taxon>Pezizomycotina</taxon>
        <taxon>Dothideomycetes</taxon>
        <taxon>Pleosporomycetidae</taxon>
        <taxon>Pleosporales</taxon>
        <taxon>Massarineae</taxon>
        <taxon>Didymosphaeriaceae</taxon>
        <taxon>Pseudopithomyces</taxon>
    </lineage>
</organism>